<gene>
    <name evidence="2" type="ORF">SAMN05216261_0887</name>
</gene>
<dbReference type="Proteomes" id="UP000184396">
    <property type="component" value="Unassembled WGS sequence"/>
</dbReference>
<dbReference type="EMBL" id="FQYK01000002">
    <property type="protein sequence ID" value="SHI51781.1"/>
    <property type="molecule type" value="Genomic_DNA"/>
</dbReference>
<organism evidence="2 3">
    <name type="scientific">Algibacter luteus</name>
    <dbReference type="NCBI Taxonomy" id="1178825"/>
    <lineage>
        <taxon>Bacteria</taxon>
        <taxon>Pseudomonadati</taxon>
        <taxon>Bacteroidota</taxon>
        <taxon>Flavobacteriia</taxon>
        <taxon>Flavobacteriales</taxon>
        <taxon>Flavobacteriaceae</taxon>
        <taxon>Algibacter</taxon>
    </lineage>
</organism>
<name>A0A1M6BSX4_9FLAO</name>
<sequence length="155" mass="17812">MNKNAQKGLKPFVLKVVVIAMSICYVFGPSHNELNKLLHILVHQLEMPDSVLTHSIQTNSNYEVHESHTFNVSEEVHDHKLLQVLNNILKALNSDKNQEKSIILNLKIDKHLTTDYSYHNQLLTPTLPDKHLFSFTKQKIQKGFQRGILVPPQQT</sequence>
<keyword evidence="1" id="KW-1133">Transmembrane helix</keyword>
<keyword evidence="1" id="KW-0472">Membrane</keyword>
<keyword evidence="1" id="KW-0812">Transmembrane</keyword>
<keyword evidence="3" id="KW-1185">Reference proteome</keyword>
<accession>A0A1M6BSX4</accession>
<feature type="transmembrane region" description="Helical" evidence="1">
    <location>
        <begin position="12"/>
        <end position="28"/>
    </location>
</feature>
<evidence type="ECO:0000256" key="1">
    <source>
        <dbReference type="SAM" id="Phobius"/>
    </source>
</evidence>
<protein>
    <submittedName>
        <fullName evidence="2">Uncharacterized protein</fullName>
    </submittedName>
</protein>
<dbReference type="STRING" id="1178825.SAMN05216261_0887"/>
<dbReference type="RefSeq" id="WP_019387505.1">
    <property type="nucleotide sequence ID" value="NZ_ALIH01000006.1"/>
</dbReference>
<dbReference type="AlphaFoldDB" id="A0A1M6BSX4"/>
<evidence type="ECO:0000313" key="2">
    <source>
        <dbReference type="EMBL" id="SHI51781.1"/>
    </source>
</evidence>
<dbReference type="OrthoDB" id="1452807at2"/>
<proteinExistence type="predicted"/>
<dbReference type="eggNOG" id="ENOG5033KW0">
    <property type="taxonomic scope" value="Bacteria"/>
</dbReference>
<reference evidence="2 3" key="1">
    <citation type="submission" date="2016-11" db="EMBL/GenBank/DDBJ databases">
        <authorList>
            <person name="Jaros S."/>
            <person name="Januszkiewicz K."/>
            <person name="Wedrychowicz H."/>
        </authorList>
    </citation>
    <scope>NUCLEOTIDE SEQUENCE [LARGE SCALE GENOMIC DNA]</scope>
    <source>
        <strain evidence="2 3">CGMCC 1.12213</strain>
    </source>
</reference>
<evidence type="ECO:0000313" key="3">
    <source>
        <dbReference type="Proteomes" id="UP000184396"/>
    </source>
</evidence>